<dbReference type="Pfam" id="PF03796">
    <property type="entry name" value="DnaB_C"/>
    <property type="match status" value="1"/>
</dbReference>
<evidence type="ECO:0000256" key="1">
    <source>
        <dbReference type="SAM" id="Phobius"/>
    </source>
</evidence>
<dbReference type="PANTHER" id="PTHR30153:SF2">
    <property type="entry name" value="REPLICATIVE DNA HELICASE"/>
    <property type="match status" value="1"/>
</dbReference>
<dbReference type="InterPro" id="IPR007694">
    <property type="entry name" value="DNA_helicase_DnaB-like_C"/>
</dbReference>
<evidence type="ECO:0000313" key="6">
    <source>
        <dbReference type="Proteomes" id="UP000472839"/>
    </source>
</evidence>
<dbReference type="Proteomes" id="UP000461010">
    <property type="component" value="Unassembled WGS sequence"/>
</dbReference>
<evidence type="ECO:0000259" key="2">
    <source>
        <dbReference type="PROSITE" id="PS51199"/>
    </source>
</evidence>
<feature type="transmembrane region" description="Helical" evidence="1">
    <location>
        <begin position="12"/>
        <end position="38"/>
    </location>
</feature>
<dbReference type="InterPro" id="IPR027417">
    <property type="entry name" value="P-loop_NTPase"/>
</dbReference>
<dbReference type="Gene3D" id="3.40.50.300">
    <property type="entry name" value="P-loop containing nucleotide triphosphate hydrolases"/>
    <property type="match status" value="1"/>
</dbReference>
<dbReference type="GO" id="GO:0006260">
    <property type="term" value="P:DNA replication"/>
    <property type="evidence" value="ECO:0007669"/>
    <property type="project" value="InterPro"/>
</dbReference>
<dbReference type="PANTHER" id="PTHR30153">
    <property type="entry name" value="REPLICATIVE DNA HELICASE DNAB"/>
    <property type="match status" value="1"/>
</dbReference>
<feature type="domain" description="SF4 helicase" evidence="2">
    <location>
        <begin position="36"/>
        <end position="270"/>
    </location>
</feature>
<keyword evidence="5" id="KW-1185">Reference proteome</keyword>
<dbReference type="SUPFAM" id="SSF52540">
    <property type="entry name" value="P-loop containing nucleoside triphosphate hydrolases"/>
    <property type="match status" value="1"/>
</dbReference>
<dbReference type="EMBL" id="WFKJ01000069">
    <property type="protein sequence ID" value="KAB7887013.1"/>
    <property type="molecule type" value="Genomic_DNA"/>
</dbReference>
<accession>A0A6L4WNB7</accession>
<dbReference type="AlphaFoldDB" id="A0A6L4WNB7"/>
<organism evidence="3 6">
    <name type="scientific">Poseidonibacter ostreae</name>
    <dbReference type="NCBI Taxonomy" id="2654171"/>
    <lineage>
        <taxon>Bacteria</taxon>
        <taxon>Pseudomonadati</taxon>
        <taxon>Campylobacterota</taxon>
        <taxon>Epsilonproteobacteria</taxon>
        <taxon>Campylobacterales</taxon>
        <taxon>Arcobacteraceae</taxon>
        <taxon>Poseidonibacter</taxon>
    </lineage>
</organism>
<keyword evidence="1" id="KW-0812">Transmembrane</keyword>
<dbReference type="PROSITE" id="PS51199">
    <property type="entry name" value="SF4_HELICASE"/>
    <property type="match status" value="1"/>
</dbReference>
<dbReference type="EMBL" id="WFKK01000077">
    <property type="protein sequence ID" value="KAB7884645.1"/>
    <property type="molecule type" value="Genomic_DNA"/>
</dbReference>
<proteinExistence type="predicted"/>
<keyword evidence="1" id="KW-0472">Membrane</keyword>
<keyword evidence="1" id="KW-1133">Transmembrane helix</keyword>
<name>A0A6L4WNB7_9BACT</name>
<evidence type="ECO:0000313" key="3">
    <source>
        <dbReference type="EMBL" id="KAB7884645.1"/>
    </source>
</evidence>
<dbReference type="Proteomes" id="UP000472839">
    <property type="component" value="Unassembled WGS sequence"/>
</dbReference>
<sequence length="277" mass="32056">MPLYQSYQLQIFYLEFIVFISINKVVHFYFALLVYFTFALDTTLAIQSIEDKKGVLIESLEMPAKKIMTRLIATRAEESLNDLKKGLVKNRNRFEEATGFFGTDDLIIHDKSYPTLTELQSRIKAVLRKNPNIKNIFVDHTGKIQLLGKTREDIEIGQISAMLKKIARDYNIRVFLLQQLNRALETRENKRPKLSDLKNSGNIEEDADIVLGLYRESYYKQNKENNVSMYEKAQEAAEIIILKNRDGKTGTAHVGFEGKYVRFVEKEATEPIVVEFE</sequence>
<evidence type="ECO:0000313" key="5">
    <source>
        <dbReference type="Proteomes" id="UP000461010"/>
    </source>
</evidence>
<dbReference type="GO" id="GO:0005829">
    <property type="term" value="C:cytosol"/>
    <property type="evidence" value="ECO:0007669"/>
    <property type="project" value="TreeGrafter"/>
</dbReference>
<comment type="caution">
    <text evidence="3">The sequence shown here is derived from an EMBL/GenBank/DDBJ whole genome shotgun (WGS) entry which is preliminary data.</text>
</comment>
<dbReference type="GO" id="GO:0003678">
    <property type="term" value="F:DNA helicase activity"/>
    <property type="evidence" value="ECO:0007669"/>
    <property type="project" value="InterPro"/>
</dbReference>
<reference evidence="5 6" key="1">
    <citation type="submission" date="2019-10" db="EMBL/GenBank/DDBJ databases">
        <title>Poseidonibacter ostreae sp. nov., isolated from the gut of the Ostrea denselamellosa.</title>
        <authorList>
            <person name="Choi A."/>
        </authorList>
    </citation>
    <scope>NUCLEOTIDE SEQUENCE [LARGE SCALE GENOMIC DNA]</scope>
    <source>
        <strain evidence="3 6">SJOD-M-33</strain>
        <strain evidence="4 5">SJOD-M-5</strain>
    </source>
</reference>
<gene>
    <name evidence="4" type="ORF">GBG18_14330</name>
    <name evidence="3" type="ORF">GBG19_15500</name>
</gene>
<protein>
    <recommendedName>
        <fullName evidence="2">SF4 helicase domain-containing protein</fullName>
    </recommendedName>
</protein>
<dbReference type="GO" id="GO:0005524">
    <property type="term" value="F:ATP binding"/>
    <property type="evidence" value="ECO:0007669"/>
    <property type="project" value="InterPro"/>
</dbReference>
<evidence type="ECO:0000313" key="4">
    <source>
        <dbReference type="EMBL" id="KAB7887013.1"/>
    </source>
</evidence>